<keyword evidence="6 13" id="KW-0756">Sterol biosynthesis</keyword>
<feature type="domain" description="SAM-dependent methyltransferase Erg6/SMT-type" evidence="14">
    <location>
        <begin position="83"/>
        <end position="378"/>
    </location>
</feature>
<evidence type="ECO:0000259" key="14">
    <source>
        <dbReference type="PROSITE" id="PS51685"/>
    </source>
</evidence>
<dbReference type="Proteomes" id="UP001320420">
    <property type="component" value="Unassembled WGS sequence"/>
</dbReference>
<evidence type="ECO:0000256" key="11">
    <source>
        <dbReference type="ARBA" id="ARBA00038188"/>
    </source>
</evidence>
<keyword evidence="3 12" id="KW-0808">Transferase</keyword>
<evidence type="ECO:0000256" key="9">
    <source>
        <dbReference type="ARBA" id="ARBA00023221"/>
    </source>
</evidence>
<gene>
    <name evidence="15" type="primary">ERG6</name>
    <name evidence="15" type="ORF">SLS62_009373</name>
</gene>
<organism evidence="15 16">
    <name type="scientific">Diatrype stigma</name>
    <dbReference type="NCBI Taxonomy" id="117547"/>
    <lineage>
        <taxon>Eukaryota</taxon>
        <taxon>Fungi</taxon>
        <taxon>Dikarya</taxon>
        <taxon>Ascomycota</taxon>
        <taxon>Pezizomycotina</taxon>
        <taxon>Sordariomycetes</taxon>
        <taxon>Xylariomycetidae</taxon>
        <taxon>Xylariales</taxon>
        <taxon>Diatrypaceae</taxon>
        <taxon>Diatrype</taxon>
    </lineage>
</organism>
<keyword evidence="5 13" id="KW-0752">Steroid biosynthesis</keyword>
<dbReference type="AlphaFoldDB" id="A0AAN9UET6"/>
<dbReference type="Pfam" id="PF08241">
    <property type="entry name" value="Methyltransf_11"/>
    <property type="match status" value="1"/>
</dbReference>
<dbReference type="FunFam" id="3.40.50.150:FF:000121">
    <property type="entry name" value="Sterol 24-C-methyltransferase"/>
    <property type="match status" value="1"/>
</dbReference>
<dbReference type="InterPro" id="IPR030384">
    <property type="entry name" value="MeTrfase_SMT"/>
</dbReference>
<keyword evidence="1 13" id="KW-0444">Lipid biosynthesis</keyword>
<keyword evidence="9 13" id="KW-0753">Steroid metabolism</keyword>
<dbReference type="GO" id="GO:0003838">
    <property type="term" value="F:sterol 24-C-methyltransferase activity"/>
    <property type="evidence" value="ECO:0007669"/>
    <property type="project" value="UniProtKB-ARBA"/>
</dbReference>
<comment type="function">
    <text evidence="13">Catalyzes the transfer of methyl groups from S-adenosyl-methionine to the C-24 of sterols.</text>
</comment>
<evidence type="ECO:0000256" key="12">
    <source>
        <dbReference type="PROSITE-ProRule" id="PRU01022"/>
    </source>
</evidence>
<keyword evidence="7 13" id="KW-0443">Lipid metabolism</keyword>
<comment type="caution">
    <text evidence="15">The sequence shown here is derived from an EMBL/GenBank/DDBJ whole genome shotgun (WGS) entry which is preliminary data.</text>
</comment>
<comment type="pathway">
    <text evidence="10">Steroid metabolism; ergosterol biosynthesis.</text>
</comment>
<accession>A0AAN9UET6</accession>
<dbReference type="PANTHER" id="PTHR44068">
    <property type="entry name" value="ZGC:194242"/>
    <property type="match status" value="1"/>
</dbReference>
<evidence type="ECO:0000313" key="15">
    <source>
        <dbReference type="EMBL" id="KAK7746576.1"/>
    </source>
</evidence>
<protein>
    <recommendedName>
        <fullName evidence="13">Sterol 24-C-methyltransferase</fullName>
        <ecNumber evidence="13">2.1.1.-</ecNumber>
    </recommendedName>
    <alternativeName>
        <fullName evidence="13">Delta(24)-sterol C-methyltransferase</fullName>
    </alternativeName>
</protein>
<evidence type="ECO:0000256" key="8">
    <source>
        <dbReference type="ARBA" id="ARBA00023166"/>
    </source>
</evidence>
<dbReference type="Pfam" id="PF08498">
    <property type="entry name" value="Sterol_MT_C"/>
    <property type="match status" value="1"/>
</dbReference>
<dbReference type="Gene3D" id="3.40.50.150">
    <property type="entry name" value="Vaccinia Virus protein VP39"/>
    <property type="match status" value="1"/>
</dbReference>
<sequence>MAPKNIQLEKQDRERDAAFNKAMHGNSAQSKGGIRAMFSKGSDAKKAAVDEYFKHWDNKAAQDETEETRAQRTAEYATLTRHYYNLATDLYEYGWGQSFHFCRYSPGENFYQAIARHEHYLAHQIGIKEGMKVLDVGCGVGGPAREIAKFTGAHITGLNNNDYQIERATHYAAKEGLSNQLAFVKGDFMQMDFPDNSFDAVYAIEATVHAPKLVGVYSEIFRVLKPGGVFGVYEWLMTDDYDNDNIEHREIRLGIEEGDGISNMVKISEGLDAIRNAGFDLLHHEDLAQRPDSIPWYWPLAGEWKYMQSIYDTFTIARMTWWGRTIAHCTAAAFEGIGLAPRGTKKTADSLAKAADCLVAGARKNLFTPMYLMVGKKPAA</sequence>
<evidence type="ECO:0000256" key="5">
    <source>
        <dbReference type="ARBA" id="ARBA00022955"/>
    </source>
</evidence>
<evidence type="ECO:0000256" key="3">
    <source>
        <dbReference type="ARBA" id="ARBA00022679"/>
    </source>
</evidence>
<dbReference type="SUPFAM" id="SSF53335">
    <property type="entry name" value="S-adenosyl-L-methionine-dependent methyltransferases"/>
    <property type="match status" value="1"/>
</dbReference>
<dbReference type="InterPro" id="IPR013216">
    <property type="entry name" value="Methyltransf_11"/>
</dbReference>
<dbReference type="CDD" id="cd02440">
    <property type="entry name" value="AdoMet_MTases"/>
    <property type="match status" value="1"/>
</dbReference>
<evidence type="ECO:0000256" key="7">
    <source>
        <dbReference type="ARBA" id="ARBA00023098"/>
    </source>
</evidence>
<reference evidence="15 16" key="1">
    <citation type="submission" date="2024-02" db="EMBL/GenBank/DDBJ databases">
        <title>De novo assembly and annotation of 12 fungi associated with fruit tree decline syndrome in Ontario, Canada.</title>
        <authorList>
            <person name="Sulman M."/>
            <person name="Ellouze W."/>
            <person name="Ilyukhin E."/>
        </authorList>
    </citation>
    <scope>NUCLEOTIDE SEQUENCE [LARGE SCALE GENOMIC DNA]</scope>
    <source>
        <strain evidence="15 16">M11/M66-122</strain>
    </source>
</reference>
<dbReference type="PROSITE" id="PS51685">
    <property type="entry name" value="SAM_MT_ERG6_SMT"/>
    <property type="match status" value="1"/>
</dbReference>
<proteinExistence type="inferred from homology"/>
<dbReference type="InterPro" id="IPR029063">
    <property type="entry name" value="SAM-dependent_MTases_sf"/>
</dbReference>
<dbReference type="InterPro" id="IPR013705">
    <property type="entry name" value="Sterol_MeTrfase_C"/>
</dbReference>
<keyword evidence="8 13" id="KW-1207">Sterol metabolism</keyword>
<dbReference type="EC" id="2.1.1.-" evidence="13"/>
<dbReference type="GO" id="GO:0032259">
    <property type="term" value="P:methylation"/>
    <property type="evidence" value="ECO:0007669"/>
    <property type="project" value="UniProtKB-KW"/>
</dbReference>
<dbReference type="GO" id="GO:0005783">
    <property type="term" value="C:endoplasmic reticulum"/>
    <property type="evidence" value="ECO:0007669"/>
    <property type="project" value="TreeGrafter"/>
</dbReference>
<dbReference type="EMBL" id="JAKJXP020000097">
    <property type="protein sequence ID" value="KAK7746576.1"/>
    <property type="molecule type" value="Genomic_DNA"/>
</dbReference>
<dbReference type="GO" id="GO:0006696">
    <property type="term" value="P:ergosterol biosynthetic process"/>
    <property type="evidence" value="ECO:0007669"/>
    <property type="project" value="UniProtKB-ARBA"/>
</dbReference>
<evidence type="ECO:0000256" key="13">
    <source>
        <dbReference type="RuleBase" id="RU362025"/>
    </source>
</evidence>
<evidence type="ECO:0000256" key="2">
    <source>
        <dbReference type="ARBA" id="ARBA00022603"/>
    </source>
</evidence>
<keyword evidence="16" id="KW-1185">Reference proteome</keyword>
<keyword evidence="2 12" id="KW-0489">Methyltransferase</keyword>
<dbReference type="InterPro" id="IPR050447">
    <property type="entry name" value="Erg6_SMT_methyltransf"/>
</dbReference>
<keyword evidence="4 12" id="KW-0949">S-adenosyl-L-methionine</keyword>
<evidence type="ECO:0000256" key="4">
    <source>
        <dbReference type="ARBA" id="ARBA00022691"/>
    </source>
</evidence>
<evidence type="ECO:0000313" key="16">
    <source>
        <dbReference type="Proteomes" id="UP001320420"/>
    </source>
</evidence>
<evidence type="ECO:0000256" key="10">
    <source>
        <dbReference type="ARBA" id="ARBA00029435"/>
    </source>
</evidence>
<name>A0AAN9UET6_9PEZI</name>
<dbReference type="PANTHER" id="PTHR44068:SF1">
    <property type="entry name" value="HYPOTHETICAL LOC100005854"/>
    <property type="match status" value="1"/>
</dbReference>
<evidence type="ECO:0000256" key="1">
    <source>
        <dbReference type="ARBA" id="ARBA00022516"/>
    </source>
</evidence>
<evidence type="ECO:0000256" key="6">
    <source>
        <dbReference type="ARBA" id="ARBA00023011"/>
    </source>
</evidence>
<comment type="similarity">
    <text evidence="11 12 13">Belongs to the class I-like SAM-binding methyltransferase superfamily. Erg6/SMT family.</text>
</comment>